<reference evidence="1 2" key="1">
    <citation type="journal article" date="2019" name="Genome Biol. Evol.">
        <title>Insights into the evolution of the New World diploid cottons (Gossypium, subgenus Houzingenia) based on genome sequencing.</title>
        <authorList>
            <person name="Grover C.E."/>
            <person name="Arick M.A. 2nd"/>
            <person name="Thrash A."/>
            <person name="Conover J.L."/>
            <person name="Sanders W.S."/>
            <person name="Peterson D.G."/>
            <person name="Frelichowski J.E."/>
            <person name="Scheffler J.A."/>
            <person name="Scheffler B.E."/>
            <person name="Wendel J.F."/>
        </authorList>
    </citation>
    <scope>NUCLEOTIDE SEQUENCE [LARGE SCALE GENOMIC DNA]</scope>
    <source>
        <strain evidence="1">0</strain>
        <tissue evidence="1">Leaf</tissue>
    </source>
</reference>
<gene>
    <name evidence="1" type="ORF">Gohar_015341</name>
</gene>
<dbReference type="EMBL" id="JABFAD010000001">
    <property type="protein sequence ID" value="MBA0790708.1"/>
    <property type="molecule type" value="Genomic_DNA"/>
</dbReference>
<accession>A0A7J9FZZ9</accession>
<dbReference type="Proteomes" id="UP000593560">
    <property type="component" value="Unassembled WGS sequence"/>
</dbReference>
<keyword evidence="2" id="KW-1185">Reference proteome</keyword>
<comment type="caution">
    <text evidence="1">The sequence shown here is derived from an EMBL/GenBank/DDBJ whole genome shotgun (WGS) entry which is preliminary data.</text>
</comment>
<evidence type="ECO:0000313" key="1">
    <source>
        <dbReference type="EMBL" id="MBA0790708.1"/>
    </source>
</evidence>
<dbReference type="AlphaFoldDB" id="A0A7J9FZZ9"/>
<evidence type="ECO:0000313" key="2">
    <source>
        <dbReference type="Proteomes" id="UP000593560"/>
    </source>
</evidence>
<name>A0A7J9FZZ9_9ROSI</name>
<sequence length="19" mass="2304">MMLELDIAKMTEVKNLFNY</sequence>
<protein>
    <submittedName>
        <fullName evidence="1">Uncharacterized protein</fullName>
    </submittedName>
</protein>
<organism evidence="1 2">
    <name type="scientific">Gossypium harknessii</name>
    <dbReference type="NCBI Taxonomy" id="34285"/>
    <lineage>
        <taxon>Eukaryota</taxon>
        <taxon>Viridiplantae</taxon>
        <taxon>Streptophyta</taxon>
        <taxon>Embryophyta</taxon>
        <taxon>Tracheophyta</taxon>
        <taxon>Spermatophyta</taxon>
        <taxon>Magnoliopsida</taxon>
        <taxon>eudicotyledons</taxon>
        <taxon>Gunneridae</taxon>
        <taxon>Pentapetalae</taxon>
        <taxon>rosids</taxon>
        <taxon>malvids</taxon>
        <taxon>Malvales</taxon>
        <taxon>Malvaceae</taxon>
        <taxon>Malvoideae</taxon>
        <taxon>Gossypium</taxon>
    </lineage>
</organism>
<proteinExistence type="predicted"/>